<evidence type="ECO:0000256" key="4">
    <source>
        <dbReference type="ARBA" id="ARBA00023163"/>
    </source>
</evidence>
<dbReference type="GO" id="GO:0003700">
    <property type="term" value="F:DNA-binding transcription factor activity"/>
    <property type="evidence" value="ECO:0007669"/>
    <property type="project" value="InterPro"/>
</dbReference>
<dbReference type="InterPro" id="IPR058163">
    <property type="entry name" value="LysR-type_TF_proteobact-type"/>
</dbReference>
<dbReference type="Pfam" id="PF00126">
    <property type="entry name" value="HTH_1"/>
    <property type="match status" value="1"/>
</dbReference>
<gene>
    <name evidence="7" type="ORF">F7Q92_03350</name>
</gene>
<sequence length="326" mass="35597">MDVFDPQHADEQAALLALHALGSFAAAGRVLQRHPSVLSRRLSALEARLGVRLVERSTRQLRFTDAGQRLVERLQQARQLLEEAEQEARQTAREVRGRLRLALPAAMGRRLLSPMIAAFGLAHPEVTLEVEYGERFVDLVGERFDAALRIGELADSRLVAIKLHDHARWLGASPAYLARHGTPAEPQDLRQHNCLGFTGLASFPQWRLERAGQGGAMEVPMQVVPVRGSLTSNDNEALLNAALAGVGILAAGDWLLGPDLAAGRLQRVLPGWQLRGDGGIYLVRPSAQYTSAALAAFRAWVQQWFQTQPPWCGTAAPIPVSSTDLS</sequence>
<dbReference type="Gene3D" id="3.40.190.290">
    <property type="match status" value="1"/>
</dbReference>
<dbReference type="OrthoDB" id="8928056at2"/>
<dbReference type="PANTHER" id="PTHR30537">
    <property type="entry name" value="HTH-TYPE TRANSCRIPTIONAL REGULATOR"/>
    <property type="match status" value="1"/>
</dbReference>
<dbReference type="InterPro" id="IPR036390">
    <property type="entry name" value="WH_DNA-bd_sf"/>
</dbReference>
<keyword evidence="3" id="KW-0238">DNA-binding</keyword>
<dbReference type="RefSeq" id="WP_151122500.1">
    <property type="nucleotide sequence ID" value="NZ_CP088081.1"/>
</dbReference>
<dbReference type="CDD" id="cd08422">
    <property type="entry name" value="PBP2_CrgA_like"/>
    <property type="match status" value="1"/>
</dbReference>
<comment type="caution">
    <text evidence="7">The sequence shown here is derived from an EMBL/GenBank/DDBJ whole genome shotgun (WGS) entry which is preliminary data.</text>
</comment>
<organism evidence="7 8">
    <name type="scientific">Ideonella dechloratans</name>
    <dbReference type="NCBI Taxonomy" id="36863"/>
    <lineage>
        <taxon>Bacteria</taxon>
        <taxon>Pseudomonadati</taxon>
        <taxon>Pseudomonadota</taxon>
        <taxon>Betaproteobacteria</taxon>
        <taxon>Burkholderiales</taxon>
        <taxon>Sphaerotilaceae</taxon>
        <taxon>Ideonella</taxon>
    </lineage>
</organism>
<evidence type="ECO:0000256" key="1">
    <source>
        <dbReference type="ARBA" id="ARBA00009437"/>
    </source>
</evidence>
<keyword evidence="5" id="KW-0175">Coiled coil</keyword>
<dbReference type="InterPro" id="IPR005119">
    <property type="entry name" value="LysR_subst-bd"/>
</dbReference>
<dbReference type="GO" id="GO:0043565">
    <property type="term" value="F:sequence-specific DNA binding"/>
    <property type="evidence" value="ECO:0007669"/>
    <property type="project" value="TreeGrafter"/>
</dbReference>
<feature type="coiled-coil region" evidence="5">
    <location>
        <begin position="67"/>
        <end position="98"/>
    </location>
</feature>
<dbReference type="PROSITE" id="PS50931">
    <property type="entry name" value="HTH_LYSR"/>
    <property type="match status" value="1"/>
</dbReference>
<dbReference type="InterPro" id="IPR000847">
    <property type="entry name" value="LysR_HTH_N"/>
</dbReference>
<proteinExistence type="inferred from homology"/>
<dbReference type="Gene3D" id="1.10.10.10">
    <property type="entry name" value="Winged helix-like DNA-binding domain superfamily/Winged helix DNA-binding domain"/>
    <property type="match status" value="1"/>
</dbReference>
<dbReference type="Pfam" id="PF03466">
    <property type="entry name" value="LysR_substrate"/>
    <property type="match status" value="1"/>
</dbReference>
<evidence type="ECO:0000256" key="2">
    <source>
        <dbReference type="ARBA" id="ARBA00023015"/>
    </source>
</evidence>
<keyword evidence="2" id="KW-0805">Transcription regulation</keyword>
<evidence type="ECO:0000256" key="5">
    <source>
        <dbReference type="SAM" id="Coils"/>
    </source>
</evidence>
<dbReference type="PANTHER" id="PTHR30537:SF5">
    <property type="entry name" value="HTH-TYPE TRANSCRIPTIONAL ACTIVATOR TTDR-RELATED"/>
    <property type="match status" value="1"/>
</dbReference>
<reference evidence="7 8" key="1">
    <citation type="submission" date="2019-09" db="EMBL/GenBank/DDBJ databases">
        <title>Draft genome sequences of 48 bacterial type strains from the CCUG.</title>
        <authorList>
            <person name="Tunovic T."/>
            <person name="Pineiro-Iglesias B."/>
            <person name="Unosson C."/>
            <person name="Inganas E."/>
            <person name="Ohlen M."/>
            <person name="Cardew S."/>
            <person name="Jensie-Markopoulos S."/>
            <person name="Salva-Serra F."/>
            <person name="Jaen-Luchoro D."/>
            <person name="Karlsson R."/>
            <person name="Svensson-Stadler L."/>
            <person name="Chun J."/>
            <person name="Moore E."/>
        </authorList>
    </citation>
    <scope>NUCLEOTIDE SEQUENCE [LARGE SCALE GENOMIC DNA]</scope>
    <source>
        <strain evidence="7 8">CCUG 30977</strain>
    </source>
</reference>
<dbReference type="EMBL" id="VZPB01000005">
    <property type="protein sequence ID" value="KAB0584560.1"/>
    <property type="molecule type" value="Genomic_DNA"/>
</dbReference>
<evidence type="ECO:0000313" key="8">
    <source>
        <dbReference type="Proteomes" id="UP000430120"/>
    </source>
</evidence>
<keyword evidence="8" id="KW-1185">Reference proteome</keyword>
<accession>A0A643FIN4</accession>
<evidence type="ECO:0000313" key="7">
    <source>
        <dbReference type="EMBL" id="KAB0584560.1"/>
    </source>
</evidence>
<evidence type="ECO:0000256" key="3">
    <source>
        <dbReference type="ARBA" id="ARBA00023125"/>
    </source>
</evidence>
<dbReference type="GO" id="GO:0006351">
    <property type="term" value="P:DNA-templated transcription"/>
    <property type="evidence" value="ECO:0007669"/>
    <property type="project" value="TreeGrafter"/>
</dbReference>
<dbReference type="SUPFAM" id="SSF46785">
    <property type="entry name" value="Winged helix' DNA-binding domain"/>
    <property type="match status" value="1"/>
</dbReference>
<dbReference type="Proteomes" id="UP000430120">
    <property type="component" value="Unassembled WGS sequence"/>
</dbReference>
<dbReference type="AlphaFoldDB" id="A0A643FIN4"/>
<feature type="domain" description="HTH lysR-type" evidence="6">
    <location>
        <begin position="14"/>
        <end position="64"/>
    </location>
</feature>
<dbReference type="SUPFAM" id="SSF53850">
    <property type="entry name" value="Periplasmic binding protein-like II"/>
    <property type="match status" value="1"/>
</dbReference>
<protein>
    <submittedName>
        <fullName evidence="7">LysR family transcriptional regulator</fullName>
    </submittedName>
</protein>
<keyword evidence="4" id="KW-0804">Transcription</keyword>
<evidence type="ECO:0000259" key="6">
    <source>
        <dbReference type="PROSITE" id="PS50931"/>
    </source>
</evidence>
<name>A0A643FIN4_IDEDE</name>
<comment type="similarity">
    <text evidence="1">Belongs to the LysR transcriptional regulatory family.</text>
</comment>
<dbReference type="InterPro" id="IPR036388">
    <property type="entry name" value="WH-like_DNA-bd_sf"/>
</dbReference>